<accession>A0ABC8RS70</accession>
<dbReference type="EMBL" id="CAUOFW020001633">
    <property type="protein sequence ID" value="CAK9146981.1"/>
    <property type="molecule type" value="Genomic_DNA"/>
</dbReference>
<dbReference type="AlphaFoldDB" id="A0ABC8RS70"/>
<comment type="caution">
    <text evidence="1">The sequence shown here is derived from an EMBL/GenBank/DDBJ whole genome shotgun (WGS) entry which is preliminary data.</text>
</comment>
<sequence length="70" mass="7433">MREAGGGGFWGVTSIAYGVGDCQSNRGVGVIGQARQVPMEPLCFGEKTQPMPPLVNPSSELKQLNYLPPL</sequence>
<gene>
    <name evidence="1" type="ORF">ILEXP_LOCUS14859</name>
</gene>
<reference evidence="1 2" key="1">
    <citation type="submission" date="2024-02" db="EMBL/GenBank/DDBJ databases">
        <authorList>
            <person name="Vignale AGUSTIN F."/>
            <person name="Sosa J E."/>
            <person name="Modenutti C."/>
        </authorList>
    </citation>
    <scope>NUCLEOTIDE SEQUENCE [LARGE SCALE GENOMIC DNA]</scope>
</reference>
<organism evidence="1 2">
    <name type="scientific">Ilex paraguariensis</name>
    <name type="common">yerba mate</name>
    <dbReference type="NCBI Taxonomy" id="185542"/>
    <lineage>
        <taxon>Eukaryota</taxon>
        <taxon>Viridiplantae</taxon>
        <taxon>Streptophyta</taxon>
        <taxon>Embryophyta</taxon>
        <taxon>Tracheophyta</taxon>
        <taxon>Spermatophyta</taxon>
        <taxon>Magnoliopsida</taxon>
        <taxon>eudicotyledons</taxon>
        <taxon>Gunneridae</taxon>
        <taxon>Pentapetalae</taxon>
        <taxon>asterids</taxon>
        <taxon>campanulids</taxon>
        <taxon>Aquifoliales</taxon>
        <taxon>Aquifoliaceae</taxon>
        <taxon>Ilex</taxon>
    </lineage>
</organism>
<feature type="non-terminal residue" evidence="1">
    <location>
        <position position="70"/>
    </location>
</feature>
<evidence type="ECO:0000313" key="1">
    <source>
        <dbReference type="EMBL" id="CAK9146981.1"/>
    </source>
</evidence>
<dbReference type="Proteomes" id="UP001642360">
    <property type="component" value="Unassembled WGS sequence"/>
</dbReference>
<proteinExistence type="predicted"/>
<keyword evidence="2" id="KW-1185">Reference proteome</keyword>
<evidence type="ECO:0000313" key="2">
    <source>
        <dbReference type="Proteomes" id="UP001642360"/>
    </source>
</evidence>
<protein>
    <submittedName>
        <fullName evidence="1">Uncharacterized protein</fullName>
    </submittedName>
</protein>
<name>A0ABC8RS70_9AQUA</name>